<dbReference type="Gene3D" id="1.10.3260.10">
    <property type="entry name" value="DNA ligase, ATP-dependent, N-terminal domain"/>
    <property type="match status" value="1"/>
</dbReference>
<organism evidence="3 4">
    <name type="scientific">Dunaliella salina</name>
    <name type="common">Green alga</name>
    <name type="synonym">Protococcus salinus</name>
    <dbReference type="NCBI Taxonomy" id="3046"/>
    <lineage>
        <taxon>Eukaryota</taxon>
        <taxon>Viridiplantae</taxon>
        <taxon>Chlorophyta</taxon>
        <taxon>core chlorophytes</taxon>
        <taxon>Chlorophyceae</taxon>
        <taxon>CS clade</taxon>
        <taxon>Chlamydomonadales</taxon>
        <taxon>Dunaliellaceae</taxon>
        <taxon>Dunaliella</taxon>
    </lineage>
</organism>
<dbReference type="PANTHER" id="PTHR45997">
    <property type="entry name" value="DNA LIGASE 4"/>
    <property type="match status" value="1"/>
</dbReference>
<dbReference type="GO" id="GO:0016874">
    <property type="term" value="F:ligase activity"/>
    <property type="evidence" value="ECO:0007669"/>
    <property type="project" value="UniProtKB-KW"/>
</dbReference>
<dbReference type="SUPFAM" id="SSF117018">
    <property type="entry name" value="ATP-dependent DNA ligase DNA-binding domain"/>
    <property type="match status" value="1"/>
</dbReference>
<accession>A0ABQ7G406</accession>
<name>A0ABQ7G406_DUNSA</name>
<dbReference type="InterPro" id="IPR012308">
    <property type="entry name" value="DNA_ligase_ATP-dep_N"/>
</dbReference>
<dbReference type="Proteomes" id="UP000815325">
    <property type="component" value="Unassembled WGS sequence"/>
</dbReference>
<feature type="domain" description="DNA ligase ATP-dependent N-terminal" evidence="2">
    <location>
        <begin position="54"/>
        <end position="221"/>
    </location>
</feature>
<evidence type="ECO:0000313" key="4">
    <source>
        <dbReference type="Proteomes" id="UP000815325"/>
    </source>
</evidence>
<gene>
    <name evidence="3" type="ORF">DUNSADRAFT_16210</name>
</gene>
<reference evidence="3" key="1">
    <citation type="submission" date="2017-08" db="EMBL/GenBank/DDBJ databases">
        <authorList>
            <person name="Polle J.E."/>
            <person name="Barry K."/>
            <person name="Cushman J."/>
            <person name="Schmutz J."/>
            <person name="Tran D."/>
            <person name="Hathwaick L.T."/>
            <person name="Yim W.C."/>
            <person name="Jenkins J."/>
            <person name="Mckie-Krisberg Z.M."/>
            <person name="Prochnik S."/>
            <person name="Lindquist E."/>
            <person name="Dockter R.B."/>
            <person name="Adam C."/>
            <person name="Molina H."/>
            <person name="Bunkerborg J."/>
            <person name="Jin E."/>
            <person name="Buchheim M."/>
            <person name="Magnuson J."/>
        </authorList>
    </citation>
    <scope>NUCLEOTIDE SEQUENCE</scope>
    <source>
        <strain evidence="3">CCAP 19/18</strain>
    </source>
</reference>
<dbReference type="PANTHER" id="PTHR45997:SF1">
    <property type="entry name" value="DNA LIGASE 4"/>
    <property type="match status" value="1"/>
</dbReference>
<evidence type="ECO:0000256" key="1">
    <source>
        <dbReference type="ARBA" id="ARBA00022598"/>
    </source>
</evidence>
<dbReference type="InterPro" id="IPR036599">
    <property type="entry name" value="DNA_ligase_N_sf"/>
</dbReference>
<comment type="caution">
    <text evidence="3">The sequence shown here is derived from an EMBL/GenBank/DDBJ whole genome shotgun (WGS) entry which is preliminary data.</text>
</comment>
<sequence length="227" mass="25766">MATQGPAKRDVPRGPQYETCAELPFQRLAHFFGLVSGQIPLQGNVPGKGLPPKERGRLLRRFMELYMPRTHDTYQIMRLLAPDADRVQRGSYHLQQTKLAKALCMAANVPKGSEQESNVINWRTRGSSKFVGDFPEACHKYVLNMCRIPETALERKLDLTVGMVNEKLDELASRARPNLEQKAETLKWFMQRTTSLQMKWIVCLILQHLKIGMAEETIIKVCGAISS</sequence>
<dbReference type="Pfam" id="PF04675">
    <property type="entry name" value="DNA_ligase_A_N"/>
    <property type="match status" value="1"/>
</dbReference>
<protein>
    <submittedName>
        <fullName evidence="3">DNA ligase N terminus-domain-containing protein</fullName>
    </submittedName>
</protein>
<dbReference type="InterPro" id="IPR029710">
    <property type="entry name" value="LIG4"/>
</dbReference>
<proteinExistence type="predicted"/>
<keyword evidence="1 3" id="KW-0436">Ligase</keyword>
<evidence type="ECO:0000313" key="3">
    <source>
        <dbReference type="EMBL" id="KAF5829350.1"/>
    </source>
</evidence>
<keyword evidence="4" id="KW-1185">Reference proteome</keyword>
<dbReference type="EMBL" id="MU070172">
    <property type="protein sequence ID" value="KAF5829350.1"/>
    <property type="molecule type" value="Genomic_DNA"/>
</dbReference>
<evidence type="ECO:0000259" key="2">
    <source>
        <dbReference type="Pfam" id="PF04675"/>
    </source>
</evidence>